<evidence type="ECO:0000313" key="2">
    <source>
        <dbReference type="EMBL" id="TIB26117.1"/>
    </source>
</evidence>
<feature type="compositionally biased region" description="Polar residues" evidence="1">
    <location>
        <begin position="189"/>
        <end position="200"/>
    </location>
</feature>
<dbReference type="Proteomes" id="UP000310689">
    <property type="component" value="Unassembled WGS sequence"/>
</dbReference>
<comment type="caution">
    <text evidence="2">The sequence shown here is derived from an EMBL/GenBank/DDBJ whole genome shotgun (WGS) entry which is preliminary data.</text>
</comment>
<feature type="compositionally biased region" description="Low complexity" evidence="1">
    <location>
        <begin position="131"/>
        <end position="157"/>
    </location>
</feature>
<evidence type="ECO:0000256" key="1">
    <source>
        <dbReference type="SAM" id="MobiDB-lite"/>
    </source>
</evidence>
<gene>
    <name evidence="2" type="ORF">E3P86_04162</name>
</gene>
<evidence type="ECO:0000313" key="3">
    <source>
        <dbReference type="Proteomes" id="UP000310689"/>
    </source>
</evidence>
<reference evidence="2 3" key="1">
    <citation type="submission" date="2019-03" db="EMBL/GenBank/DDBJ databases">
        <title>Sequencing 23 genomes of Wallemia ichthyophaga.</title>
        <authorList>
            <person name="Gostincar C."/>
        </authorList>
    </citation>
    <scope>NUCLEOTIDE SEQUENCE [LARGE SCALE GENOMIC DNA]</scope>
    <source>
        <strain evidence="2 3">EXF-6200</strain>
    </source>
</reference>
<dbReference type="EMBL" id="SPOI01000611">
    <property type="protein sequence ID" value="TIB26117.1"/>
    <property type="molecule type" value="Genomic_DNA"/>
</dbReference>
<accession>A0A4T0ICE3</accession>
<feature type="region of interest" description="Disordered" evidence="1">
    <location>
        <begin position="113"/>
        <end position="217"/>
    </location>
</feature>
<feature type="non-terminal residue" evidence="2">
    <location>
        <position position="1"/>
    </location>
</feature>
<feature type="region of interest" description="Disordered" evidence="1">
    <location>
        <begin position="77"/>
        <end position="98"/>
    </location>
</feature>
<organism evidence="2 3">
    <name type="scientific">Wallemia ichthyophaga</name>
    <dbReference type="NCBI Taxonomy" id="245174"/>
    <lineage>
        <taxon>Eukaryota</taxon>
        <taxon>Fungi</taxon>
        <taxon>Dikarya</taxon>
        <taxon>Basidiomycota</taxon>
        <taxon>Wallemiomycotina</taxon>
        <taxon>Wallemiomycetes</taxon>
        <taxon>Wallemiales</taxon>
        <taxon>Wallemiaceae</taxon>
        <taxon>Wallemia</taxon>
    </lineage>
</organism>
<sequence length="217" mass="23409">PSQPNKRIKWTVPLNEKERRDDIKRRLEVSRQKRRLSMTANTRGRPLARIIGGGKPPTRVATASKAAWMIKSVGKKIFGGGSSSTTNAKELSSSGGGEEGIVKTRIVKKHKKVQPFSFAGARGNGDRNDNSRSTVNNTNNANTANTTNPSNPTSSANQARAAGRVKMAKLKDTNEGGKGMPAKRGVRGSNVNKRPSQAEQVSKARMSHSPVKRRGTV</sequence>
<protein>
    <submittedName>
        <fullName evidence="2">Uncharacterized protein</fullName>
    </submittedName>
</protein>
<dbReference type="AlphaFoldDB" id="A0A4T0ICE3"/>
<proteinExistence type="predicted"/>
<name>A0A4T0ICE3_WALIC</name>